<dbReference type="GO" id="GO:0032153">
    <property type="term" value="C:cell division site"/>
    <property type="evidence" value="ECO:0007669"/>
    <property type="project" value="TreeGrafter"/>
</dbReference>
<keyword evidence="4" id="KW-0132">Cell division</keyword>
<evidence type="ECO:0000256" key="5">
    <source>
        <dbReference type="ARBA" id="ARBA00023210"/>
    </source>
</evidence>
<dbReference type="GO" id="GO:0030428">
    <property type="term" value="C:cell septum"/>
    <property type="evidence" value="ECO:0007669"/>
    <property type="project" value="TreeGrafter"/>
</dbReference>
<dbReference type="GO" id="GO:0000921">
    <property type="term" value="P:septin ring assembly"/>
    <property type="evidence" value="ECO:0007669"/>
    <property type="project" value="TreeGrafter"/>
</dbReference>
<dbReference type="HOGENOM" id="CLU_116623_4_0_9"/>
<dbReference type="InterPro" id="IPR036192">
    <property type="entry name" value="Cell_div_ZapA-like_sf"/>
</dbReference>
<dbReference type="GO" id="GO:0000917">
    <property type="term" value="P:division septum assembly"/>
    <property type="evidence" value="ECO:0007669"/>
    <property type="project" value="UniProtKB-KW"/>
</dbReference>
<dbReference type="GO" id="GO:0043093">
    <property type="term" value="P:FtsZ-dependent cytokinesis"/>
    <property type="evidence" value="ECO:0007669"/>
    <property type="project" value="TreeGrafter"/>
</dbReference>
<accession>E6U0H8</accession>
<dbReference type="AlphaFoldDB" id="E6U0H8"/>
<dbReference type="PANTHER" id="PTHR34981">
    <property type="entry name" value="CELL DIVISION PROTEIN ZAPA"/>
    <property type="match status" value="1"/>
</dbReference>
<evidence type="ECO:0000256" key="4">
    <source>
        <dbReference type="ARBA" id="ARBA00022618"/>
    </source>
</evidence>
<dbReference type="RefSeq" id="WP_013489754.1">
    <property type="nucleotide sequence ID" value="NC_014829.1"/>
</dbReference>
<protein>
    <recommendedName>
        <fullName evidence="2">Cell division protein ZapA</fullName>
    </recommendedName>
    <alternativeName>
        <fullName evidence="9">Z ring-associated protein ZapA</fullName>
    </alternativeName>
</protein>
<dbReference type="PANTHER" id="PTHR34981:SF1">
    <property type="entry name" value="CELL DIVISION PROTEIN ZAPA"/>
    <property type="match status" value="1"/>
</dbReference>
<evidence type="ECO:0000256" key="7">
    <source>
        <dbReference type="ARBA" id="ARBA00024910"/>
    </source>
</evidence>
<dbReference type="OrthoDB" id="9808604at2"/>
<dbReference type="KEGG" id="bco:Bcell_3181"/>
<evidence type="ECO:0000256" key="6">
    <source>
        <dbReference type="ARBA" id="ARBA00023306"/>
    </source>
</evidence>
<dbReference type="InterPro" id="IPR053712">
    <property type="entry name" value="Bac_CellDiv_Activator"/>
</dbReference>
<sequence length="84" mass="9575">MGDGREKSRTNVTIYGQQYTIVGEKNEEHVKKVAAFVDWKMREIKSSNPYLDTAKLAVLTAVNIGNDYIELLEKLEKEKKDGDL</sequence>
<dbReference type="Pfam" id="PF05164">
    <property type="entry name" value="ZapA"/>
    <property type="match status" value="1"/>
</dbReference>
<organism evidence="10 11">
    <name type="scientific">Evansella cellulosilytica (strain ATCC 21833 / DSM 2522 / FERM P-1141 / JCM 9156 / N-4)</name>
    <name type="common">Bacillus cellulosilyticus</name>
    <dbReference type="NCBI Taxonomy" id="649639"/>
    <lineage>
        <taxon>Bacteria</taxon>
        <taxon>Bacillati</taxon>
        <taxon>Bacillota</taxon>
        <taxon>Bacilli</taxon>
        <taxon>Bacillales</taxon>
        <taxon>Bacillaceae</taxon>
        <taxon>Evansella</taxon>
    </lineage>
</organism>
<evidence type="ECO:0000256" key="8">
    <source>
        <dbReference type="ARBA" id="ARBA00026068"/>
    </source>
</evidence>
<keyword evidence="3" id="KW-0963">Cytoplasm</keyword>
<evidence type="ECO:0000256" key="2">
    <source>
        <dbReference type="ARBA" id="ARBA00015195"/>
    </source>
</evidence>
<dbReference type="GO" id="GO:0005829">
    <property type="term" value="C:cytosol"/>
    <property type="evidence" value="ECO:0007669"/>
    <property type="project" value="TreeGrafter"/>
</dbReference>
<comment type="function">
    <text evidence="7">Activator of cell division through the inhibition of FtsZ GTPase activity, therefore promoting FtsZ assembly into bundles of protofilaments necessary for the formation of the division Z ring. It is recruited early at mid-cell but it is not essential for cell division.</text>
</comment>
<dbReference type="Gene3D" id="6.10.250.790">
    <property type="match status" value="1"/>
</dbReference>
<evidence type="ECO:0000256" key="1">
    <source>
        <dbReference type="ARBA" id="ARBA00004496"/>
    </source>
</evidence>
<dbReference type="SUPFAM" id="SSF102829">
    <property type="entry name" value="Cell division protein ZapA-like"/>
    <property type="match status" value="1"/>
</dbReference>
<reference evidence="10" key="1">
    <citation type="submission" date="2010-12" db="EMBL/GenBank/DDBJ databases">
        <title>Complete sequence of Bacillus cellulosilyticus DSM 2522.</title>
        <authorList>
            <consortium name="US DOE Joint Genome Institute"/>
            <person name="Lucas S."/>
            <person name="Copeland A."/>
            <person name="Lapidus A."/>
            <person name="Cheng J.-F."/>
            <person name="Bruce D."/>
            <person name="Goodwin L."/>
            <person name="Pitluck S."/>
            <person name="Chertkov O."/>
            <person name="Detter J.C."/>
            <person name="Han C."/>
            <person name="Tapia R."/>
            <person name="Land M."/>
            <person name="Hauser L."/>
            <person name="Jeffries C."/>
            <person name="Kyrpides N."/>
            <person name="Ivanova N."/>
            <person name="Mikhailova N."/>
            <person name="Brumm P."/>
            <person name="Mead D."/>
            <person name="Woyke T."/>
        </authorList>
    </citation>
    <scope>NUCLEOTIDE SEQUENCE [LARGE SCALE GENOMIC DNA]</scope>
    <source>
        <strain evidence="10">DSM 2522</strain>
    </source>
</reference>
<proteinExistence type="predicted"/>
<name>E6U0H8_EVAC2</name>
<keyword evidence="11" id="KW-1185">Reference proteome</keyword>
<evidence type="ECO:0000256" key="9">
    <source>
        <dbReference type="ARBA" id="ARBA00033158"/>
    </source>
</evidence>
<comment type="subunit">
    <text evidence="8">Homodimer. Interacts with FtsZ.</text>
</comment>
<dbReference type="eggNOG" id="COG3027">
    <property type="taxonomic scope" value="Bacteria"/>
</dbReference>
<evidence type="ECO:0000256" key="3">
    <source>
        <dbReference type="ARBA" id="ARBA00022490"/>
    </source>
</evidence>
<gene>
    <name evidence="10" type="ordered locus">Bcell_3181</name>
</gene>
<dbReference type="Proteomes" id="UP000001401">
    <property type="component" value="Chromosome"/>
</dbReference>
<comment type="subcellular location">
    <subcellularLocation>
        <location evidence="1">Cytoplasm</location>
    </subcellularLocation>
</comment>
<keyword evidence="6" id="KW-0131">Cell cycle</keyword>
<dbReference type="EMBL" id="CP002394">
    <property type="protein sequence ID" value="ADU31423.1"/>
    <property type="molecule type" value="Genomic_DNA"/>
</dbReference>
<dbReference type="NCBIfam" id="NF010724">
    <property type="entry name" value="PRK14126.1"/>
    <property type="match status" value="1"/>
</dbReference>
<evidence type="ECO:0000313" key="11">
    <source>
        <dbReference type="Proteomes" id="UP000001401"/>
    </source>
</evidence>
<dbReference type="InterPro" id="IPR007838">
    <property type="entry name" value="Cell_div_ZapA-like"/>
</dbReference>
<keyword evidence="5" id="KW-0717">Septation</keyword>
<evidence type="ECO:0000313" key="10">
    <source>
        <dbReference type="EMBL" id="ADU31423.1"/>
    </source>
</evidence>
<dbReference type="STRING" id="649639.Bcell_3181"/>